<keyword evidence="2" id="KW-1185">Reference proteome</keyword>
<organism evidence="1 2">
    <name type="scientific">Trifolium subterraneum</name>
    <name type="common">Subterranean clover</name>
    <dbReference type="NCBI Taxonomy" id="3900"/>
    <lineage>
        <taxon>Eukaryota</taxon>
        <taxon>Viridiplantae</taxon>
        <taxon>Streptophyta</taxon>
        <taxon>Embryophyta</taxon>
        <taxon>Tracheophyta</taxon>
        <taxon>Spermatophyta</taxon>
        <taxon>Magnoliopsida</taxon>
        <taxon>eudicotyledons</taxon>
        <taxon>Gunneridae</taxon>
        <taxon>Pentapetalae</taxon>
        <taxon>rosids</taxon>
        <taxon>fabids</taxon>
        <taxon>Fabales</taxon>
        <taxon>Fabaceae</taxon>
        <taxon>Papilionoideae</taxon>
        <taxon>50 kb inversion clade</taxon>
        <taxon>NPAAA clade</taxon>
        <taxon>Hologalegina</taxon>
        <taxon>IRL clade</taxon>
        <taxon>Trifolieae</taxon>
        <taxon>Trifolium</taxon>
    </lineage>
</organism>
<proteinExistence type="predicted"/>
<gene>
    <name evidence="1" type="ORF">TSUD_228150</name>
</gene>
<reference evidence="2" key="1">
    <citation type="journal article" date="2017" name="Front. Plant Sci.">
        <title>Climate Clever Clovers: New Paradigm to Reduce the Environmental Footprint of Ruminants by Breeding Low Methanogenic Forages Utilizing Haplotype Variation.</title>
        <authorList>
            <person name="Kaur P."/>
            <person name="Appels R."/>
            <person name="Bayer P.E."/>
            <person name="Keeble-Gagnere G."/>
            <person name="Wang J."/>
            <person name="Hirakawa H."/>
            <person name="Shirasawa K."/>
            <person name="Vercoe P."/>
            <person name="Stefanova K."/>
            <person name="Durmic Z."/>
            <person name="Nichols P."/>
            <person name="Revell C."/>
            <person name="Isobe S.N."/>
            <person name="Edwards D."/>
            <person name="Erskine W."/>
        </authorList>
    </citation>
    <scope>NUCLEOTIDE SEQUENCE [LARGE SCALE GENOMIC DNA]</scope>
    <source>
        <strain evidence="2">cv. Daliak</strain>
    </source>
</reference>
<evidence type="ECO:0000313" key="2">
    <source>
        <dbReference type="Proteomes" id="UP000242715"/>
    </source>
</evidence>
<dbReference type="AlphaFoldDB" id="A0A2Z6MRF1"/>
<accession>A0A2Z6MRF1</accession>
<evidence type="ECO:0000313" key="1">
    <source>
        <dbReference type="EMBL" id="GAU18825.1"/>
    </source>
</evidence>
<sequence length="86" mass="9807">MSHQNQLRRLKFNNKGCLPCWIDQKLQLSARSSRKGCSSRSANSIPNPIYKSFPSSIFSDFFQFNQTSLLLTLVSFTVSESRKTSN</sequence>
<name>A0A2Z6MRF1_TRISU</name>
<dbReference type="Proteomes" id="UP000242715">
    <property type="component" value="Unassembled WGS sequence"/>
</dbReference>
<protein>
    <submittedName>
        <fullName evidence="1">Uncharacterized protein</fullName>
    </submittedName>
</protein>
<dbReference type="EMBL" id="DF973190">
    <property type="protein sequence ID" value="GAU18825.1"/>
    <property type="molecule type" value="Genomic_DNA"/>
</dbReference>